<dbReference type="Pfam" id="PF00497">
    <property type="entry name" value="SBP_bac_3"/>
    <property type="match status" value="1"/>
</dbReference>
<keyword evidence="8" id="KW-1185">Reference proteome</keyword>
<accession>A0A2A5S2F7</accession>
<dbReference type="RefSeq" id="WP_068160433.1">
    <property type="nucleotide sequence ID" value="NZ_JXJX01000003.1"/>
</dbReference>
<comment type="caution">
    <text evidence="7">The sequence shown here is derived from an EMBL/GenBank/DDBJ whole genome shotgun (WGS) entry which is preliminary data.</text>
</comment>
<comment type="similarity">
    <text evidence="1">Belongs to the bacterial solute-binding protein 3 family.</text>
</comment>
<feature type="chain" id="PRO_5039312428" evidence="4">
    <location>
        <begin position="22"/>
        <end position="269"/>
    </location>
</feature>
<evidence type="ECO:0000259" key="5">
    <source>
        <dbReference type="SMART" id="SM00062"/>
    </source>
</evidence>
<sequence length="269" mass="29004">MKKSIKILAGITTILAATTLAACGSSSKNDASKSATDKIKSNGKIVFGIKQDVPNFGYKDPKTNEYKGVEIDIANKIAKKLGVKADFVPVTAQTRGPLLDNNQVDAVIATFTITDERKKTYNFTTPYFTDEAGFLVKKDSGIDSVTDLNGKTIGVAQSSSTKTGLEALAKDKGIKFEYSELADYPTLKTALTSGRIDAFSVDKSILSGYVDSKTKILGEGFAKQEYGIATKKTNTELADYLDKEIKSLQSSGELKKLTDKYDLKDASAK</sequence>
<dbReference type="Gene3D" id="3.40.190.10">
    <property type="entry name" value="Periplasmic binding protein-like II"/>
    <property type="match status" value="2"/>
</dbReference>
<proteinExistence type="inferred from homology"/>
<dbReference type="GO" id="GO:0006865">
    <property type="term" value="P:amino acid transport"/>
    <property type="evidence" value="ECO:0007669"/>
    <property type="project" value="TreeGrafter"/>
</dbReference>
<dbReference type="AlphaFoldDB" id="A0A2A5S2F7"/>
<evidence type="ECO:0000313" key="7">
    <source>
        <dbReference type="EMBL" id="PCS07659.1"/>
    </source>
</evidence>
<dbReference type="GO" id="GO:0030288">
    <property type="term" value="C:outer membrane-bounded periplasmic space"/>
    <property type="evidence" value="ECO:0007669"/>
    <property type="project" value="TreeGrafter"/>
</dbReference>
<feature type="signal peptide" evidence="4">
    <location>
        <begin position="1"/>
        <end position="21"/>
    </location>
</feature>
<protein>
    <submittedName>
        <fullName evidence="7">Glutamine ABC transporter substrate-binding protein</fullName>
    </submittedName>
</protein>
<evidence type="ECO:0000256" key="4">
    <source>
        <dbReference type="SAM" id="SignalP"/>
    </source>
</evidence>
<name>A0A2A5S2F7_9LACT</name>
<organism evidence="7 8">
    <name type="scientific">Pseudolactococcus plantarum</name>
    <dbReference type="NCBI Taxonomy" id="1365"/>
    <lineage>
        <taxon>Bacteria</taxon>
        <taxon>Bacillati</taxon>
        <taxon>Bacillota</taxon>
        <taxon>Bacilli</taxon>
        <taxon>Lactobacillales</taxon>
        <taxon>Streptococcaceae</taxon>
        <taxon>Pseudolactococcus</taxon>
    </lineage>
</organism>
<dbReference type="PANTHER" id="PTHR30085:SF6">
    <property type="entry name" value="ABC TRANSPORTER GLUTAMINE-BINDING PROTEIN GLNH"/>
    <property type="match status" value="1"/>
</dbReference>
<evidence type="ECO:0000256" key="2">
    <source>
        <dbReference type="ARBA" id="ARBA00022448"/>
    </source>
</evidence>
<dbReference type="InterPro" id="IPR051455">
    <property type="entry name" value="Bact_solute-bind_prot3"/>
</dbReference>
<evidence type="ECO:0000256" key="1">
    <source>
        <dbReference type="ARBA" id="ARBA00010333"/>
    </source>
</evidence>
<dbReference type="EMBL" id="JXJX01000003">
    <property type="protein sequence ID" value="PCS07659.1"/>
    <property type="molecule type" value="Genomic_DNA"/>
</dbReference>
<dbReference type="PANTHER" id="PTHR30085">
    <property type="entry name" value="AMINO ACID ABC TRANSPORTER PERMEASE"/>
    <property type="match status" value="1"/>
</dbReference>
<dbReference type="PROSITE" id="PS51257">
    <property type="entry name" value="PROKAR_LIPOPROTEIN"/>
    <property type="match status" value="1"/>
</dbReference>
<reference evidence="7 8" key="1">
    <citation type="submission" date="2014-12" db="EMBL/GenBank/DDBJ databases">
        <title>Draft genome sequences of 10 type strains of Lactococcus.</title>
        <authorList>
            <person name="Sun Z."/>
            <person name="Zhong Z."/>
            <person name="Liu W."/>
            <person name="Zhang W."/>
            <person name="Zhang H."/>
        </authorList>
    </citation>
    <scope>NUCLEOTIDE SEQUENCE [LARGE SCALE GENOMIC DNA]</scope>
    <source>
        <strain evidence="7 8">DSM 20686</strain>
    </source>
</reference>
<feature type="domain" description="Ionotropic glutamate receptor C-terminal" evidence="6">
    <location>
        <begin position="44"/>
        <end position="262"/>
    </location>
</feature>
<dbReference type="Proteomes" id="UP000242246">
    <property type="component" value="Unassembled WGS sequence"/>
</dbReference>
<dbReference type="GO" id="GO:0005576">
    <property type="term" value="C:extracellular region"/>
    <property type="evidence" value="ECO:0007669"/>
    <property type="project" value="TreeGrafter"/>
</dbReference>
<dbReference type="SMART" id="SM00062">
    <property type="entry name" value="PBPb"/>
    <property type="match status" value="1"/>
</dbReference>
<dbReference type="OrthoDB" id="115856at2"/>
<dbReference type="GO" id="GO:0015276">
    <property type="term" value="F:ligand-gated monoatomic ion channel activity"/>
    <property type="evidence" value="ECO:0007669"/>
    <property type="project" value="InterPro"/>
</dbReference>
<dbReference type="SUPFAM" id="SSF53850">
    <property type="entry name" value="Periplasmic binding protein-like II"/>
    <property type="match status" value="1"/>
</dbReference>
<keyword evidence="3 4" id="KW-0732">Signal</keyword>
<gene>
    <name evidence="7" type="ORF">RU87_GL000878</name>
</gene>
<dbReference type="InterPro" id="IPR001320">
    <property type="entry name" value="Iontro_rcpt_C"/>
</dbReference>
<evidence type="ECO:0000313" key="8">
    <source>
        <dbReference type="Proteomes" id="UP000242246"/>
    </source>
</evidence>
<evidence type="ECO:0000259" key="6">
    <source>
        <dbReference type="SMART" id="SM00079"/>
    </source>
</evidence>
<feature type="domain" description="Solute-binding protein family 3/N-terminal" evidence="5">
    <location>
        <begin position="44"/>
        <end position="265"/>
    </location>
</feature>
<keyword evidence="2" id="KW-0813">Transport</keyword>
<dbReference type="InterPro" id="IPR001638">
    <property type="entry name" value="Solute-binding_3/MltF_N"/>
</dbReference>
<evidence type="ECO:0000256" key="3">
    <source>
        <dbReference type="ARBA" id="ARBA00022729"/>
    </source>
</evidence>
<dbReference type="STRING" id="1348632.GCA_001591745_00325"/>
<dbReference type="GO" id="GO:0016020">
    <property type="term" value="C:membrane"/>
    <property type="evidence" value="ECO:0007669"/>
    <property type="project" value="InterPro"/>
</dbReference>
<dbReference type="SMART" id="SM00079">
    <property type="entry name" value="PBPe"/>
    <property type="match status" value="1"/>
</dbReference>